<proteinExistence type="predicted"/>
<evidence type="ECO:0000256" key="1">
    <source>
        <dbReference type="SAM" id="SignalP"/>
    </source>
</evidence>
<dbReference type="Proteomes" id="UP000193944">
    <property type="component" value="Unassembled WGS sequence"/>
</dbReference>
<evidence type="ECO:0000313" key="2">
    <source>
        <dbReference type="EMBL" id="ORX79830.1"/>
    </source>
</evidence>
<keyword evidence="3" id="KW-1185">Reference proteome</keyword>
<dbReference type="OrthoDB" id="2154434at2759"/>
<accession>A0A1Y1X201</accession>
<gene>
    <name evidence="2" type="ORF">BCR32DRAFT_327963</name>
</gene>
<organism evidence="2 3">
    <name type="scientific">Anaeromyces robustus</name>
    <dbReference type="NCBI Taxonomy" id="1754192"/>
    <lineage>
        <taxon>Eukaryota</taxon>
        <taxon>Fungi</taxon>
        <taxon>Fungi incertae sedis</taxon>
        <taxon>Chytridiomycota</taxon>
        <taxon>Chytridiomycota incertae sedis</taxon>
        <taxon>Neocallimastigomycetes</taxon>
        <taxon>Neocallimastigales</taxon>
        <taxon>Neocallimastigaceae</taxon>
        <taxon>Anaeromyces</taxon>
    </lineage>
</organism>
<reference evidence="2 3" key="2">
    <citation type="submission" date="2016-08" db="EMBL/GenBank/DDBJ databases">
        <title>Pervasive Adenine N6-methylation of Active Genes in Fungi.</title>
        <authorList>
            <consortium name="DOE Joint Genome Institute"/>
            <person name="Mondo S.J."/>
            <person name="Dannebaum R.O."/>
            <person name="Kuo R.C."/>
            <person name="Labutti K."/>
            <person name="Haridas S."/>
            <person name="Kuo A."/>
            <person name="Salamov A."/>
            <person name="Ahrendt S.R."/>
            <person name="Lipzen A."/>
            <person name="Sullivan W."/>
            <person name="Andreopoulos W.B."/>
            <person name="Clum A."/>
            <person name="Lindquist E."/>
            <person name="Daum C."/>
            <person name="Ramamoorthy G.K."/>
            <person name="Gryganskyi A."/>
            <person name="Culley D."/>
            <person name="Magnuson J.K."/>
            <person name="James T.Y."/>
            <person name="O'Malley M.A."/>
            <person name="Stajich J.E."/>
            <person name="Spatafora J.W."/>
            <person name="Visel A."/>
            <person name="Grigoriev I.V."/>
        </authorList>
    </citation>
    <scope>NUCLEOTIDE SEQUENCE [LARGE SCALE GENOMIC DNA]</scope>
    <source>
        <strain evidence="2 3">S4</strain>
    </source>
</reference>
<feature type="signal peptide" evidence="1">
    <location>
        <begin position="1"/>
        <end position="22"/>
    </location>
</feature>
<feature type="chain" id="PRO_5010997415" evidence="1">
    <location>
        <begin position="23"/>
        <end position="233"/>
    </location>
</feature>
<keyword evidence="1" id="KW-0732">Signal</keyword>
<sequence length="233" mass="27523">MIHLLLVKIFLSILFLTNSIDAVPIVDYKPLLLGEIDELMDQIYSINNLSKECVDAYTKIHDCPFSDDSLISYDRLCNNLSECKDIFKTFEDFEKVMAPCNNSYEYNNELFLKYNGIARFFIQHIEAYCFEDENGKLCPISERLRSDDINTNILVVNSDEEVRDRIDNIKYYPNQIIKDTKFDLLKENCYSEKCKYHLLDYIGNCWTEINYLTEEEVEFKKKQISYILGDKCF</sequence>
<dbReference type="EMBL" id="MCFG01000163">
    <property type="protein sequence ID" value="ORX79830.1"/>
    <property type="molecule type" value="Genomic_DNA"/>
</dbReference>
<name>A0A1Y1X201_9FUNG</name>
<protein>
    <submittedName>
        <fullName evidence="2">Uncharacterized protein</fullName>
    </submittedName>
</protein>
<dbReference type="AlphaFoldDB" id="A0A1Y1X201"/>
<comment type="caution">
    <text evidence="2">The sequence shown here is derived from an EMBL/GenBank/DDBJ whole genome shotgun (WGS) entry which is preliminary data.</text>
</comment>
<evidence type="ECO:0000313" key="3">
    <source>
        <dbReference type="Proteomes" id="UP000193944"/>
    </source>
</evidence>
<reference evidence="2 3" key="1">
    <citation type="submission" date="2016-08" db="EMBL/GenBank/DDBJ databases">
        <title>A Parts List for Fungal Cellulosomes Revealed by Comparative Genomics.</title>
        <authorList>
            <consortium name="DOE Joint Genome Institute"/>
            <person name="Haitjema C.H."/>
            <person name="Gilmore S.P."/>
            <person name="Henske J.K."/>
            <person name="Solomon K.V."/>
            <person name="De Groot R."/>
            <person name="Kuo A."/>
            <person name="Mondo S.J."/>
            <person name="Salamov A.A."/>
            <person name="Labutti K."/>
            <person name="Zhao Z."/>
            <person name="Chiniquy J."/>
            <person name="Barry K."/>
            <person name="Brewer H.M."/>
            <person name="Purvine S.O."/>
            <person name="Wright A.T."/>
            <person name="Boxma B."/>
            <person name="Van Alen T."/>
            <person name="Hackstein J.H."/>
            <person name="Baker S.E."/>
            <person name="Grigoriev I.V."/>
            <person name="O'Malley M.A."/>
        </authorList>
    </citation>
    <scope>NUCLEOTIDE SEQUENCE [LARGE SCALE GENOMIC DNA]</scope>
    <source>
        <strain evidence="2 3">S4</strain>
    </source>
</reference>